<evidence type="ECO:0000313" key="1">
    <source>
        <dbReference type="EMBL" id="CAH1450187.1"/>
    </source>
</evidence>
<keyword evidence="2" id="KW-1185">Reference proteome</keyword>
<organism evidence="1 2">
    <name type="scientific">Lactuca virosa</name>
    <dbReference type="NCBI Taxonomy" id="75947"/>
    <lineage>
        <taxon>Eukaryota</taxon>
        <taxon>Viridiplantae</taxon>
        <taxon>Streptophyta</taxon>
        <taxon>Embryophyta</taxon>
        <taxon>Tracheophyta</taxon>
        <taxon>Spermatophyta</taxon>
        <taxon>Magnoliopsida</taxon>
        <taxon>eudicotyledons</taxon>
        <taxon>Gunneridae</taxon>
        <taxon>Pentapetalae</taxon>
        <taxon>asterids</taxon>
        <taxon>campanulids</taxon>
        <taxon>Asterales</taxon>
        <taxon>Asteraceae</taxon>
        <taxon>Cichorioideae</taxon>
        <taxon>Cichorieae</taxon>
        <taxon>Lactucinae</taxon>
        <taxon>Lactuca</taxon>
    </lineage>
</organism>
<proteinExistence type="predicted"/>
<dbReference type="EMBL" id="CAKMRJ010005634">
    <property type="protein sequence ID" value="CAH1450187.1"/>
    <property type="molecule type" value="Genomic_DNA"/>
</dbReference>
<reference evidence="1 2" key="1">
    <citation type="submission" date="2022-01" db="EMBL/GenBank/DDBJ databases">
        <authorList>
            <person name="Xiong W."/>
            <person name="Schranz E."/>
        </authorList>
    </citation>
    <scope>NUCLEOTIDE SEQUENCE [LARGE SCALE GENOMIC DNA]</scope>
</reference>
<comment type="caution">
    <text evidence="1">The sequence shown here is derived from an EMBL/GenBank/DDBJ whole genome shotgun (WGS) entry which is preliminary data.</text>
</comment>
<dbReference type="AlphaFoldDB" id="A0AAU9PIM3"/>
<protein>
    <submittedName>
        <fullName evidence="1">Uncharacterized protein</fullName>
    </submittedName>
</protein>
<gene>
    <name evidence="1" type="ORF">LVIROSA_LOCUS35623</name>
</gene>
<name>A0AAU9PIM3_9ASTR</name>
<sequence>MKRIIWRIKGITCLNERQVANIEYGDLLFRRKSELTKMSFILEFAENLILRCGAIQFGLMDFGHLIATMLRSYGMLRLAMSEVVGTPMMTSFKTTPNRLVLKLFVMKD</sequence>
<dbReference type="Proteomes" id="UP001157418">
    <property type="component" value="Unassembled WGS sequence"/>
</dbReference>
<evidence type="ECO:0000313" key="2">
    <source>
        <dbReference type="Proteomes" id="UP001157418"/>
    </source>
</evidence>
<accession>A0AAU9PIM3</accession>